<organism evidence="2 3">
    <name type="scientific">Melipona bicolor</name>
    <dbReference type="NCBI Taxonomy" id="60889"/>
    <lineage>
        <taxon>Eukaryota</taxon>
        <taxon>Metazoa</taxon>
        <taxon>Ecdysozoa</taxon>
        <taxon>Arthropoda</taxon>
        <taxon>Hexapoda</taxon>
        <taxon>Insecta</taxon>
        <taxon>Pterygota</taxon>
        <taxon>Neoptera</taxon>
        <taxon>Endopterygota</taxon>
        <taxon>Hymenoptera</taxon>
        <taxon>Apocrita</taxon>
        <taxon>Aculeata</taxon>
        <taxon>Apoidea</taxon>
        <taxon>Anthophila</taxon>
        <taxon>Apidae</taxon>
        <taxon>Melipona</taxon>
    </lineage>
</organism>
<gene>
    <name evidence="2" type="ORF">K0M31_020074</name>
</gene>
<feature type="compositionally biased region" description="Polar residues" evidence="1">
    <location>
        <begin position="107"/>
        <end position="117"/>
    </location>
</feature>
<keyword evidence="3" id="KW-1185">Reference proteome</keyword>
<feature type="region of interest" description="Disordered" evidence="1">
    <location>
        <begin position="97"/>
        <end position="117"/>
    </location>
</feature>
<comment type="caution">
    <text evidence="2">The sequence shown here is derived from an EMBL/GenBank/DDBJ whole genome shotgun (WGS) entry which is preliminary data.</text>
</comment>
<dbReference type="Proteomes" id="UP001177670">
    <property type="component" value="Unassembled WGS sequence"/>
</dbReference>
<sequence>MNCQLECIKIRTTANRTSSTKIRTDGSLNLFGDGEHVGEPRFLGGRVSMTKNSVTRPTRMTEFAPVRIPPLFQEERLFLNIISTKSQNFYRGTCKQDKRSKPKFYKTDQTTNSGRLC</sequence>
<protein>
    <submittedName>
        <fullName evidence="2">Uncharacterized protein</fullName>
    </submittedName>
</protein>
<name>A0AA40KQD8_9HYME</name>
<evidence type="ECO:0000313" key="2">
    <source>
        <dbReference type="EMBL" id="KAK1128938.1"/>
    </source>
</evidence>
<evidence type="ECO:0000313" key="3">
    <source>
        <dbReference type="Proteomes" id="UP001177670"/>
    </source>
</evidence>
<dbReference type="EMBL" id="JAHYIQ010000009">
    <property type="protein sequence ID" value="KAK1128938.1"/>
    <property type="molecule type" value="Genomic_DNA"/>
</dbReference>
<accession>A0AA40KQD8</accession>
<evidence type="ECO:0000256" key="1">
    <source>
        <dbReference type="SAM" id="MobiDB-lite"/>
    </source>
</evidence>
<dbReference type="AlphaFoldDB" id="A0AA40KQD8"/>
<reference evidence="2" key="1">
    <citation type="submission" date="2021-10" db="EMBL/GenBank/DDBJ databases">
        <title>Melipona bicolor Genome sequencing and assembly.</title>
        <authorList>
            <person name="Araujo N.S."/>
            <person name="Arias M.C."/>
        </authorList>
    </citation>
    <scope>NUCLEOTIDE SEQUENCE</scope>
    <source>
        <strain evidence="2">USP_2M_L1-L4_2017</strain>
        <tissue evidence="2">Whole body</tissue>
    </source>
</reference>
<proteinExistence type="predicted"/>